<dbReference type="AlphaFoldDB" id="D0KYS3"/>
<evidence type="ECO:0000313" key="2">
    <source>
        <dbReference type="EMBL" id="ACX95596.1"/>
    </source>
</evidence>
<dbReference type="STRING" id="555778.Hneap_0747"/>
<keyword evidence="2" id="KW-0418">Kinase</keyword>
<gene>
    <name evidence="2" type="ordered locus">Hneap_0747</name>
</gene>
<dbReference type="CDD" id="cd01918">
    <property type="entry name" value="HprK_C"/>
    <property type="match status" value="1"/>
</dbReference>
<dbReference type="EMBL" id="CP001801">
    <property type="protein sequence ID" value="ACX95596.1"/>
    <property type="molecule type" value="Genomic_DNA"/>
</dbReference>
<dbReference type="eggNOG" id="COG1493">
    <property type="taxonomic scope" value="Bacteria"/>
</dbReference>
<sequence>MPQPQILPLEFEATGVRNHPVYERLFNPEFRFARFNPLEPQPIGLLDKSLRAAITARKEPLTNQPLTYILTDCTAEEATEWVRQQTTSNSTFLHTIENAAAVTAWLFAERSQQNRQWQHGVFMEVAGSGVLITGASGIGKSELALELLSRGHRLIADDAPYFIRGHQGIEGHCPDNIKDLLEVRGLGIINVRSLFGDNALKPHKNLRLLIELYAADHKNIHADDRLRGERGQIMICQEMIPLFRLPVAPGRNIAVFVETVVRQHNLERTGNDSTSPGRIPIA</sequence>
<dbReference type="GO" id="GO:0000155">
    <property type="term" value="F:phosphorelay sensor kinase activity"/>
    <property type="evidence" value="ECO:0007669"/>
    <property type="project" value="InterPro"/>
</dbReference>
<proteinExistence type="predicted"/>
<evidence type="ECO:0000313" key="3">
    <source>
        <dbReference type="Proteomes" id="UP000009102"/>
    </source>
</evidence>
<dbReference type="RefSeq" id="WP_012823632.1">
    <property type="nucleotide sequence ID" value="NC_013422.1"/>
</dbReference>
<dbReference type="PANTHER" id="PTHR30305">
    <property type="entry name" value="PROTEIN YJDM-RELATED"/>
    <property type="match status" value="1"/>
</dbReference>
<feature type="domain" description="HPr kinase/phosphorylase C-terminal" evidence="1">
    <location>
        <begin position="115"/>
        <end position="274"/>
    </location>
</feature>
<dbReference type="HOGENOM" id="CLU_052030_0_2_6"/>
<accession>D0KYS3</accession>
<dbReference type="InterPro" id="IPR027417">
    <property type="entry name" value="P-loop_NTPase"/>
</dbReference>
<dbReference type="SUPFAM" id="SSF53795">
    <property type="entry name" value="PEP carboxykinase-like"/>
    <property type="match status" value="1"/>
</dbReference>
<dbReference type="PANTHER" id="PTHR30305:SF1">
    <property type="entry name" value="HPR KINASE_PHOSPHORYLASE"/>
    <property type="match status" value="1"/>
</dbReference>
<dbReference type="GO" id="GO:0006109">
    <property type="term" value="P:regulation of carbohydrate metabolic process"/>
    <property type="evidence" value="ECO:0007669"/>
    <property type="project" value="InterPro"/>
</dbReference>
<dbReference type="Proteomes" id="UP000009102">
    <property type="component" value="Chromosome"/>
</dbReference>
<name>D0KYS3_HALNC</name>
<evidence type="ECO:0000259" key="1">
    <source>
        <dbReference type="Pfam" id="PF07475"/>
    </source>
</evidence>
<dbReference type="InterPro" id="IPR011104">
    <property type="entry name" value="Hpr_kin/Pase_C"/>
</dbReference>
<reference evidence="2 3" key="1">
    <citation type="submission" date="2009-10" db="EMBL/GenBank/DDBJ databases">
        <title>Complete sequence of Halothiobacillus neapolitanus c2.</title>
        <authorList>
            <consortium name="US DOE Joint Genome Institute"/>
            <person name="Lucas S."/>
            <person name="Copeland A."/>
            <person name="Lapidus A."/>
            <person name="Glavina del Rio T."/>
            <person name="Tice H."/>
            <person name="Bruce D."/>
            <person name="Goodwin L."/>
            <person name="Pitluck S."/>
            <person name="Davenport K."/>
            <person name="Brettin T."/>
            <person name="Detter J.C."/>
            <person name="Han C."/>
            <person name="Tapia R."/>
            <person name="Larimer F."/>
            <person name="Land M."/>
            <person name="Hauser L."/>
            <person name="Kyrpides N."/>
            <person name="Mikhailova N."/>
            <person name="Kerfeld C."/>
            <person name="Cannon G."/>
            <person name="Heinhort S."/>
        </authorList>
    </citation>
    <scope>NUCLEOTIDE SEQUENCE [LARGE SCALE GENOMIC DNA]</scope>
    <source>
        <strain evidence="3">ATCC 23641 / c2</strain>
    </source>
</reference>
<dbReference type="Pfam" id="PF07475">
    <property type="entry name" value="Hpr_kinase_C"/>
    <property type="match status" value="1"/>
</dbReference>
<protein>
    <submittedName>
        <fullName evidence="2">HPr kinase</fullName>
    </submittedName>
</protein>
<dbReference type="GO" id="GO:0005524">
    <property type="term" value="F:ATP binding"/>
    <property type="evidence" value="ECO:0007669"/>
    <property type="project" value="InterPro"/>
</dbReference>
<organism evidence="2 3">
    <name type="scientific">Halothiobacillus neapolitanus (strain ATCC 23641 / DSM 15147 / CIP 104769 / NCIMB 8539 / c2)</name>
    <name type="common">Thiobacillus neapolitanus</name>
    <dbReference type="NCBI Taxonomy" id="555778"/>
    <lineage>
        <taxon>Bacteria</taxon>
        <taxon>Pseudomonadati</taxon>
        <taxon>Pseudomonadota</taxon>
        <taxon>Gammaproteobacteria</taxon>
        <taxon>Chromatiales</taxon>
        <taxon>Halothiobacillaceae</taxon>
        <taxon>Halothiobacillus</taxon>
    </lineage>
</organism>
<dbReference type="Gene3D" id="3.40.50.300">
    <property type="entry name" value="P-loop containing nucleotide triphosphate hydrolases"/>
    <property type="match status" value="1"/>
</dbReference>
<dbReference type="KEGG" id="hna:Hneap_0747"/>
<keyword evidence="2" id="KW-0808">Transferase</keyword>
<keyword evidence="3" id="KW-1185">Reference proteome</keyword>